<dbReference type="PANTHER" id="PTHR46300">
    <property type="entry name" value="P450, PUTATIVE (EUROFUNG)-RELATED-RELATED"/>
    <property type="match status" value="1"/>
</dbReference>
<evidence type="ECO:0000256" key="14">
    <source>
        <dbReference type="SAM" id="SignalP"/>
    </source>
</evidence>
<dbReference type="GO" id="GO:0005506">
    <property type="term" value="F:iron ion binding"/>
    <property type="evidence" value="ECO:0007669"/>
    <property type="project" value="InterPro"/>
</dbReference>
<dbReference type="CDD" id="cd11065">
    <property type="entry name" value="CYP64-like"/>
    <property type="match status" value="1"/>
</dbReference>
<feature type="chain" id="PRO_5041659573" evidence="14">
    <location>
        <begin position="17"/>
        <end position="517"/>
    </location>
</feature>
<evidence type="ECO:0000256" key="12">
    <source>
        <dbReference type="ARBA" id="ARBA00023136"/>
    </source>
</evidence>
<keyword evidence="12" id="KW-0472">Membrane</keyword>
<feature type="binding site" description="axial binding residue" evidence="13">
    <location>
        <position position="445"/>
    </location>
    <ligand>
        <name>heme</name>
        <dbReference type="ChEBI" id="CHEBI:30413"/>
    </ligand>
    <ligandPart>
        <name>Fe</name>
        <dbReference type="ChEBI" id="CHEBI:18248"/>
    </ligandPart>
</feature>
<dbReference type="Gene3D" id="1.10.630.10">
    <property type="entry name" value="Cytochrome P450"/>
    <property type="match status" value="1"/>
</dbReference>
<dbReference type="GO" id="GO:0016020">
    <property type="term" value="C:membrane"/>
    <property type="evidence" value="ECO:0007669"/>
    <property type="project" value="UniProtKB-SubCell"/>
</dbReference>
<dbReference type="Pfam" id="PF00067">
    <property type="entry name" value="p450"/>
    <property type="match status" value="1"/>
</dbReference>
<evidence type="ECO:0000256" key="8">
    <source>
        <dbReference type="ARBA" id="ARBA00022989"/>
    </source>
</evidence>
<keyword evidence="10 13" id="KW-0408">Iron</keyword>
<gene>
    <name evidence="15" type="primary">CYP502D2</name>
</gene>
<evidence type="ECO:0000313" key="15">
    <source>
        <dbReference type="EMBL" id="BED42924.1"/>
    </source>
</evidence>
<dbReference type="InterPro" id="IPR002401">
    <property type="entry name" value="Cyt_P450_E_grp-I"/>
</dbReference>
<evidence type="ECO:0000256" key="7">
    <source>
        <dbReference type="ARBA" id="ARBA00022723"/>
    </source>
</evidence>
<dbReference type="GO" id="GO:0020037">
    <property type="term" value="F:heme binding"/>
    <property type="evidence" value="ECO:0007669"/>
    <property type="project" value="InterPro"/>
</dbReference>
<keyword evidence="8" id="KW-1133">Transmembrane helix</keyword>
<evidence type="ECO:0000256" key="3">
    <source>
        <dbReference type="ARBA" id="ARBA00005179"/>
    </source>
</evidence>
<evidence type="ECO:0000256" key="10">
    <source>
        <dbReference type="ARBA" id="ARBA00023004"/>
    </source>
</evidence>
<evidence type="ECO:0000256" key="1">
    <source>
        <dbReference type="ARBA" id="ARBA00001971"/>
    </source>
</evidence>
<sequence>MAVIAIFCAIIAICFALLLLRRPGRVCEPLPPGPPPLPLFGNLLDFTLRELWLRVTSQWAQKYGDLVYLRIFGQGILFLNSVEATMEILEKRGAMYADRPQTVMLSELCGCDNIVAFSRYGSTHYRQQRRLLHTALAPSSIPAYQPLIIAEVFDFLRRLLDSPERYVDHIRRYTGSQSMSIAYGYKVAEDNDPHIRGAEEAIDIIANHILGTPGDVWLVDLCPALKLLPTWAPGTGFRRKAAAWKSKIEKCANDPFEWVKECMSAGTATPCYCTRLLDEEAGSGTVNKQYESDVKWTAHAMYLASIDTTLALLTHFVLAMVRNPEVVRNAQEEIDAVTGGSRLPTHDDRGALPYVNAIMSECMRWTCPVPLGLPHKATENDVYEGMFIPNGTLVFANIWKMTRDPTLFPNPEAFIPERYLEDVDEATARLRDPRNYIFGFGRRRCTGTHLVESYLWLAIACTLATFDFAKATDADGNDIEPQPQYLDASFRLPTLFPCIIRPRSENAAQLVHESLAA</sequence>
<keyword evidence="9" id="KW-0560">Oxidoreductase</keyword>
<dbReference type="PRINTS" id="PR00463">
    <property type="entry name" value="EP450I"/>
</dbReference>
<keyword evidence="6" id="KW-0812">Transmembrane</keyword>
<reference evidence="15" key="1">
    <citation type="submission" date="2023-03" db="EMBL/GenBank/DDBJ databases">
        <title>cytochrome P450 monooxygenase from Trametes versicolor.</title>
        <authorList>
            <person name="Ichinose H."/>
        </authorList>
    </citation>
    <scope>NUCLEOTIDE SEQUENCE</scope>
    <source>
        <strain evidence="15">NBRC 30340</strain>
    </source>
</reference>
<comment type="subcellular location">
    <subcellularLocation>
        <location evidence="2">Membrane</location>
        <topology evidence="2">Single-pass membrane protein</topology>
    </subcellularLocation>
</comment>
<keyword evidence="11 15" id="KW-0503">Monooxygenase</keyword>
<feature type="signal peptide" evidence="14">
    <location>
        <begin position="1"/>
        <end position="16"/>
    </location>
</feature>
<keyword evidence="7 13" id="KW-0479">Metal-binding</keyword>
<dbReference type="GO" id="GO:0004497">
    <property type="term" value="F:monooxygenase activity"/>
    <property type="evidence" value="ECO:0007669"/>
    <property type="project" value="UniProtKB-KW"/>
</dbReference>
<name>A0AA86IZP1_TRAVE</name>
<dbReference type="GO" id="GO:0016705">
    <property type="term" value="F:oxidoreductase activity, acting on paired donors, with incorporation or reduction of molecular oxygen"/>
    <property type="evidence" value="ECO:0007669"/>
    <property type="project" value="InterPro"/>
</dbReference>
<dbReference type="PANTHER" id="PTHR46300:SF7">
    <property type="entry name" value="P450, PUTATIVE (EUROFUNG)-RELATED"/>
    <property type="match status" value="1"/>
</dbReference>
<dbReference type="SUPFAM" id="SSF48264">
    <property type="entry name" value="Cytochrome P450"/>
    <property type="match status" value="1"/>
</dbReference>
<organism evidence="15">
    <name type="scientific">Trametes versicolor</name>
    <name type="common">White-rot fungus</name>
    <name type="synonym">Coriolus versicolor</name>
    <dbReference type="NCBI Taxonomy" id="5325"/>
    <lineage>
        <taxon>Eukaryota</taxon>
        <taxon>Fungi</taxon>
        <taxon>Dikarya</taxon>
        <taxon>Basidiomycota</taxon>
        <taxon>Agaricomycotina</taxon>
        <taxon>Agaricomycetes</taxon>
        <taxon>Polyporales</taxon>
        <taxon>Polyporaceae</taxon>
        <taxon>Trametes</taxon>
    </lineage>
</organism>
<dbReference type="EMBL" id="LC761679">
    <property type="protein sequence ID" value="BED42924.1"/>
    <property type="molecule type" value="mRNA"/>
</dbReference>
<dbReference type="AlphaFoldDB" id="A0AA86IZP1"/>
<evidence type="ECO:0000256" key="4">
    <source>
        <dbReference type="ARBA" id="ARBA00010617"/>
    </source>
</evidence>
<comment type="similarity">
    <text evidence="4">Belongs to the cytochrome P450 family.</text>
</comment>
<keyword evidence="14" id="KW-0732">Signal</keyword>
<evidence type="ECO:0000256" key="2">
    <source>
        <dbReference type="ARBA" id="ARBA00004167"/>
    </source>
</evidence>
<accession>A0AA86IZP1</accession>
<dbReference type="InterPro" id="IPR050364">
    <property type="entry name" value="Cytochrome_P450_fung"/>
</dbReference>
<protein>
    <submittedName>
        <fullName evidence="15">Cytochrome P450 monooxygenase</fullName>
    </submittedName>
</protein>
<comment type="pathway">
    <text evidence="3">Secondary metabolite biosynthesis.</text>
</comment>
<evidence type="ECO:0000256" key="13">
    <source>
        <dbReference type="PIRSR" id="PIRSR602401-1"/>
    </source>
</evidence>
<evidence type="ECO:0000256" key="9">
    <source>
        <dbReference type="ARBA" id="ARBA00023002"/>
    </source>
</evidence>
<keyword evidence="5 13" id="KW-0349">Heme</keyword>
<evidence type="ECO:0000256" key="5">
    <source>
        <dbReference type="ARBA" id="ARBA00022617"/>
    </source>
</evidence>
<evidence type="ECO:0000256" key="11">
    <source>
        <dbReference type="ARBA" id="ARBA00023033"/>
    </source>
</evidence>
<dbReference type="InterPro" id="IPR036396">
    <property type="entry name" value="Cyt_P450_sf"/>
</dbReference>
<comment type="cofactor">
    <cofactor evidence="1 13">
        <name>heme</name>
        <dbReference type="ChEBI" id="CHEBI:30413"/>
    </cofactor>
</comment>
<proteinExistence type="evidence at transcript level"/>
<dbReference type="InterPro" id="IPR001128">
    <property type="entry name" value="Cyt_P450"/>
</dbReference>
<evidence type="ECO:0000256" key="6">
    <source>
        <dbReference type="ARBA" id="ARBA00022692"/>
    </source>
</evidence>